<feature type="compositionally biased region" description="Polar residues" evidence="11">
    <location>
        <begin position="1"/>
        <end position="11"/>
    </location>
</feature>
<evidence type="ECO:0000256" key="6">
    <source>
        <dbReference type="ARBA" id="ARBA00022970"/>
    </source>
</evidence>
<dbReference type="GO" id="GO:0006914">
    <property type="term" value="P:autophagy"/>
    <property type="evidence" value="ECO:0007669"/>
    <property type="project" value="UniProtKB-KW"/>
</dbReference>
<keyword evidence="13" id="KW-1185">Reference proteome</keyword>
<dbReference type="SUPFAM" id="SSF103473">
    <property type="entry name" value="MFS general substrate transporter"/>
    <property type="match status" value="1"/>
</dbReference>
<evidence type="ECO:0000256" key="10">
    <source>
        <dbReference type="RuleBase" id="RU363073"/>
    </source>
</evidence>
<evidence type="ECO:0000256" key="11">
    <source>
        <dbReference type="SAM" id="MobiDB-lite"/>
    </source>
</evidence>
<dbReference type="InterPro" id="IPR036259">
    <property type="entry name" value="MFS_trans_sf"/>
</dbReference>
<keyword evidence="9 10" id="KW-0472">Membrane</keyword>
<keyword evidence="5 10" id="KW-0812">Transmembrane</keyword>
<feature type="transmembrane region" description="Helical" evidence="10">
    <location>
        <begin position="481"/>
        <end position="503"/>
    </location>
</feature>
<feature type="transmembrane region" description="Helical" evidence="10">
    <location>
        <begin position="378"/>
        <end position="402"/>
    </location>
</feature>
<dbReference type="InterPro" id="IPR050495">
    <property type="entry name" value="ATG22/LtaA_families"/>
</dbReference>
<feature type="transmembrane region" description="Helical" evidence="10">
    <location>
        <begin position="548"/>
        <end position="567"/>
    </location>
</feature>
<evidence type="ECO:0000256" key="2">
    <source>
        <dbReference type="ARBA" id="ARBA00006978"/>
    </source>
</evidence>
<evidence type="ECO:0000256" key="9">
    <source>
        <dbReference type="ARBA" id="ARBA00023136"/>
    </source>
</evidence>
<feature type="transmembrane region" description="Helical" evidence="10">
    <location>
        <begin position="414"/>
        <end position="435"/>
    </location>
</feature>
<keyword evidence="6 10" id="KW-0029">Amino-acid transport</keyword>
<protein>
    <recommendedName>
        <fullName evidence="10">Autophagy-related protein</fullName>
    </recommendedName>
</protein>
<dbReference type="InterPro" id="IPR044738">
    <property type="entry name" value="Atg22"/>
</dbReference>
<evidence type="ECO:0000256" key="7">
    <source>
        <dbReference type="ARBA" id="ARBA00022989"/>
    </source>
</evidence>
<keyword evidence="3 10" id="KW-0813">Transport</keyword>
<evidence type="ECO:0000256" key="8">
    <source>
        <dbReference type="ARBA" id="ARBA00023006"/>
    </source>
</evidence>
<organism evidence="12 13">
    <name type="scientific">Pyronema omphalodes (strain CBS 100304)</name>
    <name type="common">Pyronema confluens</name>
    <dbReference type="NCBI Taxonomy" id="1076935"/>
    <lineage>
        <taxon>Eukaryota</taxon>
        <taxon>Fungi</taxon>
        <taxon>Dikarya</taxon>
        <taxon>Ascomycota</taxon>
        <taxon>Pezizomycotina</taxon>
        <taxon>Pezizomycetes</taxon>
        <taxon>Pezizales</taxon>
        <taxon>Pyronemataceae</taxon>
        <taxon>Pyronema</taxon>
    </lineage>
</organism>
<comment type="subcellular location">
    <subcellularLocation>
        <location evidence="1 10">Vacuole membrane</location>
        <topology evidence="1 10">Multi-pass membrane protein</topology>
    </subcellularLocation>
</comment>
<feature type="compositionally biased region" description="Basic and acidic residues" evidence="11">
    <location>
        <begin position="20"/>
        <end position="35"/>
    </location>
</feature>
<keyword evidence="4 10" id="KW-0926">Vacuole</keyword>
<dbReference type="OMA" id="QQQWEMY"/>
<gene>
    <name evidence="12" type="ORF">PCON_08656</name>
</gene>
<dbReference type="Gene3D" id="1.20.1250.20">
    <property type="entry name" value="MFS general substrate transporter like domains"/>
    <property type="match status" value="1"/>
</dbReference>
<dbReference type="PANTHER" id="PTHR23519:SF1">
    <property type="entry name" value="AUTOPHAGY-RELATED PROTEIN 22"/>
    <property type="match status" value="1"/>
</dbReference>
<feature type="transmembrane region" description="Helical" evidence="10">
    <location>
        <begin position="271"/>
        <end position="295"/>
    </location>
</feature>
<feature type="region of interest" description="Disordered" evidence="11">
    <location>
        <begin position="1"/>
        <end position="46"/>
    </location>
</feature>
<dbReference type="AlphaFoldDB" id="U4LFZ1"/>
<dbReference type="InterPro" id="IPR024671">
    <property type="entry name" value="Atg22-like"/>
</dbReference>
<proteinExistence type="inferred from homology"/>
<dbReference type="eggNOG" id="ENOG502QR9I">
    <property type="taxonomic scope" value="Eukaryota"/>
</dbReference>
<evidence type="ECO:0000256" key="5">
    <source>
        <dbReference type="ARBA" id="ARBA00022692"/>
    </source>
</evidence>
<dbReference type="GO" id="GO:0032974">
    <property type="term" value="P:amino acid transmembrane export from vacuole"/>
    <property type="evidence" value="ECO:0007669"/>
    <property type="project" value="InterPro"/>
</dbReference>
<feature type="transmembrane region" description="Helical" evidence="10">
    <location>
        <begin position="159"/>
        <end position="177"/>
    </location>
</feature>
<dbReference type="CDD" id="cd17483">
    <property type="entry name" value="MFS_Atg22_like"/>
    <property type="match status" value="1"/>
</dbReference>
<feature type="transmembrane region" description="Helical" evidence="10">
    <location>
        <begin position="183"/>
        <end position="207"/>
    </location>
</feature>
<evidence type="ECO:0000313" key="13">
    <source>
        <dbReference type="Proteomes" id="UP000018144"/>
    </source>
</evidence>
<dbReference type="GO" id="GO:0005774">
    <property type="term" value="C:vacuolar membrane"/>
    <property type="evidence" value="ECO:0007669"/>
    <property type="project" value="UniProtKB-SubCell"/>
</dbReference>
<comment type="function">
    <text evidence="10">Vacuolar effluxer which mediate the efflux of amino acids resulting from autophagic degradation. The release of autophagic amino acids allows the maintenance of protein synthesis and viability during nitrogen starvation.</text>
</comment>
<feature type="transmembrane region" description="Helical" evidence="10">
    <location>
        <begin position="515"/>
        <end position="536"/>
    </location>
</feature>
<dbReference type="Pfam" id="PF11700">
    <property type="entry name" value="ATG22"/>
    <property type="match status" value="1"/>
</dbReference>
<comment type="similarity">
    <text evidence="2 10">Belongs to the ATG22 family.</text>
</comment>
<keyword evidence="8 10" id="KW-0072">Autophagy</keyword>
<feature type="transmembrane region" description="Helical" evidence="10">
    <location>
        <begin position="447"/>
        <end position="469"/>
    </location>
</feature>
<dbReference type="PANTHER" id="PTHR23519">
    <property type="entry name" value="AUTOPHAGY-RELATED PROTEIN 22"/>
    <property type="match status" value="1"/>
</dbReference>
<dbReference type="STRING" id="1076935.U4LFZ1"/>
<reference evidence="12 13" key="1">
    <citation type="journal article" date="2013" name="PLoS Genet.">
        <title>The genome and development-dependent transcriptomes of Pyronema confluens: a window into fungal evolution.</title>
        <authorList>
            <person name="Traeger S."/>
            <person name="Altegoer F."/>
            <person name="Freitag M."/>
            <person name="Gabaldon T."/>
            <person name="Kempken F."/>
            <person name="Kumar A."/>
            <person name="Marcet-Houben M."/>
            <person name="Poggeler S."/>
            <person name="Stajich J.E."/>
            <person name="Nowrousian M."/>
        </authorList>
    </citation>
    <scope>NUCLEOTIDE SEQUENCE [LARGE SCALE GENOMIC DNA]</scope>
    <source>
        <strain evidence="13">CBS 100304</strain>
        <tissue evidence="12">Vegetative mycelium</tissue>
    </source>
</reference>
<evidence type="ECO:0000256" key="1">
    <source>
        <dbReference type="ARBA" id="ARBA00004128"/>
    </source>
</evidence>
<sequence length="606" mass="65609">MPSRRYSNLVESNPEDADDERSMSDADDLRARSQRPEPLFPGQDVRPTSRKELMGWYSYAWAAEVFVVCGIGSFIPVTLEQLARENGVLLSDPTIPCTGTPRGVGAPENSGQCVVYILGARINTASFAMYTFSISVLLQSLIIVSMSGAADHGAYRKQLLLTFAMIGSIATMMFITVTPSTYILSAVWATFGNIGFGASFVLLNAFLPVLVRHHPTLLFGLDIDEDSTPDSTEGHSLLINTESPHAYSRNGEGPKGKNSPELSLSTQISSYGIAIGYTAAVLLQIFSIMVVLYTGSTLESLKVVLFIIGLWWFVFSIPPAMWLRPRPGPPLPVIYKEGTPDGAGISLMVHDRSWWGYIKYSWVGLGKTIMRARRLKDVMLFLAAWFLVSDGVATVSGTAVLFGKTNLHMKPAALALISVVSTVCGVFGAFGWPRIAKMFNRTPSQTILICMCVFLTIPLYGLLGFIPAVQRAGVGGLTSPWEMYVLGAVYGFVLGGVSGYCRSVFGELIPPGSEAAFYALYAVTDKGSSIFGPTIVGAITDKYGDIRVAFWFLTVLLSAPLPLIYYVDVSRGRREGRALAAEELALAEDDVSPMHLNGDAESLGAI</sequence>
<dbReference type="Proteomes" id="UP000018144">
    <property type="component" value="Unassembled WGS sequence"/>
</dbReference>
<evidence type="ECO:0000313" key="12">
    <source>
        <dbReference type="EMBL" id="CCX30457.1"/>
    </source>
</evidence>
<keyword evidence="7 10" id="KW-1133">Transmembrane helix</keyword>
<feature type="transmembrane region" description="Helical" evidence="10">
    <location>
        <begin position="127"/>
        <end position="147"/>
    </location>
</feature>
<feature type="transmembrane region" description="Helical" evidence="10">
    <location>
        <begin position="56"/>
        <end position="79"/>
    </location>
</feature>
<dbReference type="OrthoDB" id="192733at2759"/>
<evidence type="ECO:0000256" key="3">
    <source>
        <dbReference type="ARBA" id="ARBA00022448"/>
    </source>
</evidence>
<evidence type="ECO:0000256" key="4">
    <source>
        <dbReference type="ARBA" id="ARBA00022554"/>
    </source>
</evidence>
<name>U4LFZ1_PYROM</name>
<accession>U4LFZ1</accession>
<dbReference type="EMBL" id="HF935441">
    <property type="protein sequence ID" value="CCX30457.1"/>
    <property type="molecule type" value="Genomic_DNA"/>
</dbReference>
<feature type="transmembrane region" description="Helical" evidence="10">
    <location>
        <begin position="301"/>
        <end position="323"/>
    </location>
</feature>